<dbReference type="Proteomes" id="UP000050465">
    <property type="component" value="Unassembled WGS sequence"/>
</dbReference>
<evidence type="ECO:0000256" key="3">
    <source>
        <dbReference type="HAMAP-Rule" id="MF_01459"/>
    </source>
</evidence>
<dbReference type="PATRIC" id="fig|1666911.3.peg.2724"/>
<evidence type="ECO:0000313" key="5">
    <source>
        <dbReference type="Proteomes" id="UP000050465"/>
    </source>
</evidence>
<organism evidence="4 5">
    <name type="scientific">Phormidesmis priestleyi Ana</name>
    <dbReference type="NCBI Taxonomy" id="1666911"/>
    <lineage>
        <taxon>Bacteria</taxon>
        <taxon>Bacillati</taxon>
        <taxon>Cyanobacteriota</taxon>
        <taxon>Cyanophyceae</taxon>
        <taxon>Leptolyngbyales</taxon>
        <taxon>Leptolyngbyaceae</taxon>
        <taxon>Phormidesmis</taxon>
    </lineage>
</organism>
<protein>
    <recommendedName>
        <fullName evidence="3">Chromophore lyase CpcS/CpeS</fullName>
        <ecNumber evidence="3">4.-.-.-</ecNumber>
    </recommendedName>
</protein>
<reference evidence="4 5" key="1">
    <citation type="submission" date="2015-09" db="EMBL/GenBank/DDBJ databases">
        <title>Identification and resolution of microdiversity through metagenomic sequencing of parallel consortia.</title>
        <authorList>
            <person name="Nelson W.C."/>
            <person name="Romine M.F."/>
            <person name="Lindemann S.R."/>
        </authorList>
    </citation>
    <scope>NUCLEOTIDE SEQUENCE [LARGE SCALE GENOMIC DNA]</scope>
    <source>
        <strain evidence="4">Ana</strain>
    </source>
</reference>
<accession>A0A0P7ZRI2</accession>
<evidence type="ECO:0000256" key="2">
    <source>
        <dbReference type="ARBA" id="ARBA00023239"/>
    </source>
</evidence>
<dbReference type="InterPro" id="IPR012674">
    <property type="entry name" value="Calycin"/>
</dbReference>
<dbReference type="Gene3D" id="2.40.128.20">
    <property type="match status" value="1"/>
</dbReference>
<comment type="caution">
    <text evidence="4">The sequence shown here is derived from an EMBL/GenBank/DDBJ whole genome shotgun (WGS) entry which is preliminary data.</text>
</comment>
<sequence length="190" mass="21770">MSALSVFHQFFDTCVGSWDSERTYHYLSRSSVERSHTHFGVSPLTPAQKMKVFADNNYTAESDRLSDCPGFHLVFHTVSEKGEVVDQSVNLAFVPSTEPVEHDYLIEGDYLRDRAYEEDRPIISHFRFNSRTRELLMTTRYTQIVSVDSIVLVNPQVRVRRIFNYMKPPEGMPLSDLSLVGFGVEQKLAG</sequence>
<evidence type="ECO:0000256" key="1">
    <source>
        <dbReference type="ARBA" id="ARBA00010681"/>
    </source>
</evidence>
<dbReference type="GO" id="GO:0016829">
    <property type="term" value="F:lyase activity"/>
    <property type="evidence" value="ECO:0007669"/>
    <property type="project" value="UniProtKB-KW"/>
</dbReference>
<dbReference type="AlphaFoldDB" id="A0A0P7ZRI2"/>
<dbReference type="Pfam" id="PF09367">
    <property type="entry name" value="CpeS"/>
    <property type="match status" value="1"/>
</dbReference>
<dbReference type="GO" id="GO:0017006">
    <property type="term" value="P:protein-tetrapyrrole linkage"/>
    <property type="evidence" value="ECO:0007669"/>
    <property type="project" value="UniProtKB-UniRule"/>
</dbReference>
<comment type="similarity">
    <text evidence="1 3">Belongs to the CpcS/CpeS biliprotein lyase family.</text>
</comment>
<proteinExistence type="inferred from homology"/>
<comment type="function">
    <text evidence="3">Covalently attaches a chromophore to Cys residue(s) of phycobiliproteins.</text>
</comment>
<dbReference type="EC" id="4.-.-.-" evidence="3"/>
<gene>
    <name evidence="3" type="primary">cpcS</name>
    <name evidence="4" type="ORF">HLUCCA11_01575</name>
</gene>
<evidence type="ECO:0000313" key="4">
    <source>
        <dbReference type="EMBL" id="KPQ37774.1"/>
    </source>
</evidence>
<dbReference type="EMBL" id="LJZR01000001">
    <property type="protein sequence ID" value="KPQ37774.1"/>
    <property type="molecule type" value="Genomic_DNA"/>
</dbReference>
<keyword evidence="2 3" id="KW-0456">Lyase</keyword>
<name>A0A0P7ZRI2_9CYAN</name>
<dbReference type="InterPro" id="IPR018536">
    <property type="entry name" value="CpcS/CpeS"/>
</dbReference>
<dbReference type="HAMAP" id="MF_01459">
    <property type="entry name" value="Chrphore_lyase_CpxS"/>
    <property type="match status" value="1"/>
</dbReference>